<dbReference type="AlphaFoldDB" id="A0A0K2GXS8"/>
<dbReference type="GO" id="GO:0005524">
    <property type="term" value="F:ATP binding"/>
    <property type="evidence" value="ECO:0007669"/>
    <property type="project" value="UniProtKB-KW"/>
</dbReference>
<dbReference type="InterPro" id="IPR005467">
    <property type="entry name" value="His_kinase_dom"/>
</dbReference>
<reference evidence="15 16" key="1">
    <citation type="submission" date="2013-10" db="EMBL/GenBank/DDBJ databases">
        <title>Complete genome sequence of Corynebacterium lactis DSM 45799(T), isolated from raw cow milk.</title>
        <authorList>
            <person name="Ruckert C."/>
            <person name="Albersmeier A."/>
            <person name="Lipski A."/>
            <person name="Kalinowski J."/>
        </authorList>
    </citation>
    <scope>NUCLEOTIDE SEQUENCE [LARGE SCALE GENOMIC DNA]</scope>
    <source>
        <strain evidence="15 16">RW2-5</strain>
    </source>
</reference>
<dbReference type="Proteomes" id="UP000058446">
    <property type="component" value="Chromosome"/>
</dbReference>
<dbReference type="InterPro" id="IPR003661">
    <property type="entry name" value="HisK_dim/P_dom"/>
</dbReference>
<keyword evidence="8 15" id="KW-0418">Kinase</keyword>
<dbReference type="InterPro" id="IPR036097">
    <property type="entry name" value="HisK_dim/P_sf"/>
</dbReference>
<keyword evidence="5" id="KW-0597">Phosphoprotein</keyword>
<evidence type="ECO:0000256" key="7">
    <source>
        <dbReference type="ARBA" id="ARBA00022741"/>
    </source>
</evidence>
<keyword evidence="7" id="KW-0547">Nucleotide-binding</keyword>
<dbReference type="InterPro" id="IPR036890">
    <property type="entry name" value="HATPase_C_sf"/>
</dbReference>
<dbReference type="GO" id="GO:0000155">
    <property type="term" value="F:phosphorelay sensor kinase activity"/>
    <property type="evidence" value="ECO:0007669"/>
    <property type="project" value="InterPro"/>
</dbReference>
<dbReference type="Gene3D" id="3.30.565.10">
    <property type="entry name" value="Histidine kinase-like ATPase, C-terminal domain"/>
    <property type="match status" value="1"/>
</dbReference>
<organism evidence="15 16">
    <name type="scientific">Corynebacterium lactis RW2-5</name>
    <dbReference type="NCBI Taxonomy" id="1408189"/>
    <lineage>
        <taxon>Bacteria</taxon>
        <taxon>Bacillati</taxon>
        <taxon>Actinomycetota</taxon>
        <taxon>Actinomycetes</taxon>
        <taxon>Mycobacteriales</taxon>
        <taxon>Corynebacteriaceae</taxon>
        <taxon>Corynebacterium</taxon>
    </lineage>
</organism>
<evidence type="ECO:0000256" key="1">
    <source>
        <dbReference type="ARBA" id="ARBA00000085"/>
    </source>
</evidence>
<keyword evidence="16" id="KW-1185">Reference proteome</keyword>
<dbReference type="GO" id="GO:0016036">
    <property type="term" value="P:cellular response to phosphate starvation"/>
    <property type="evidence" value="ECO:0007669"/>
    <property type="project" value="TreeGrafter"/>
</dbReference>
<evidence type="ECO:0000256" key="5">
    <source>
        <dbReference type="ARBA" id="ARBA00022553"/>
    </source>
</evidence>
<dbReference type="InterPro" id="IPR003594">
    <property type="entry name" value="HATPase_dom"/>
</dbReference>
<gene>
    <name evidence="15" type="ORF">CLAC_01370</name>
</gene>
<dbReference type="PROSITE" id="PS50109">
    <property type="entry name" value="HIS_KIN"/>
    <property type="match status" value="1"/>
</dbReference>
<dbReference type="SUPFAM" id="SSF55874">
    <property type="entry name" value="ATPase domain of HSP90 chaperone/DNA topoisomerase II/histidine kinase"/>
    <property type="match status" value="1"/>
</dbReference>
<dbReference type="GO" id="GO:0005886">
    <property type="term" value="C:plasma membrane"/>
    <property type="evidence" value="ECO:0007669"/>
    <property type="project" value="UniProtKB-SubCell"/>
</dbReference>
<evidence type="ECO:0000256" key="3">
    <source>
        <dbReference type="ARBA" id="ARBA00012438"/>
    </source>
</evidence>
<dbReference type="Pfam" id="PF00512">
    <property type="entry name" value="HisKA"/>
    <property type="match status" value="1"/>
</dbReference>
<feature type="domain" description="Histidine kinase" evidence="14">
    <location>
        <begin position="162"/>
        <end position="379"/>
    </location>
</feature>
<dbReference type="EMBL" id="CP006841">
    <property type="protein sequence ID" value="ALA66602.1"/>
    <property type="molecule type" value="Genomic_DNA"/>
</dbReference>
<protein>
    <recommendedName>
        <fullName evidence="12">Sensor-like histidine kinase SenX3</fullName>
        <ecNumber evidence="3">2.7.13.3</ecNumber>
    </recommendedName>
</protein>
<evidence type="ECO:0000256" key="4">
    <source>
        <dbReference type="ARBA" id="ARBA00022475"/>
    </source>
</evidence>
<evidence type="ECO:0000313" key="16">
    <source>
        <dbReference type="Proteomes" id="UP000058446"/>
    </source>
</evidence>
<comment type="catalytic activity">
    <reaction evidence="1">
        <text>ATP + protein L-histidine = ADP + protein N-phospho-L-histidine.</text>
        <dbReference type="EC" id="2.7.13.3"/>
    </reaction>
</comment>
<evidence type="ECO:0000256" key="11">
    <source>
        <dbReference type="ARBA" id="ARBA00023136"/>
    </source>
</evidence>
<name>A0A0K2GXS8_9CORY</name>
<dbReference type="EC" id="2.7.13.3" evidence="3"/>
<dbReference type="STRING" id="1408189.CLAC_01370"/>
<evidence type="ECO:0000256" key="9">
    <source>
        <dbReference type="ARBA" id="ARBA00022840"/>
    </source>
</evidence>
<dbReference type="SMART" id="SM00388">
    <property type="entry name" value="HisKA"/>
    <property type="match status" value="1"/>
</dbReference>
<dbReference type="OrthoDB" id="9813151at2"/>
<keyword evidence="9" id="KW-0067">ATP-binding</keyword>
<sequence>MFNVIIAALIGAAAMAAVLILGGVVGGVYQKVKKRRADADNSVTTMAQVLHLAIQGSPTGVVVVDISRDIILSNSQAHKLGLVYERRLNDVGWEVATKVFDTQEEQELTLVLPARRSGAPDTIVRCQVAPLSLVDNRFVVLYATDESELARMEAARRDFVANVSHELKTPVGAMSLLVEALSEASDDPGAVKHFSESLQRESKRMSTMITELISLSKLQGAEPLPDMEPLDIEEIVTAAVRRNSMLSEQAGIEVNVDCQPGLVVKGDRSLLVAAVSNLVTNAINYSPEATPVSVTAVMEDNDTVAIRVTDRGIGISVANQKRVFERFFRADKARSRATGGTGLGLAIVKHVVANHKGAIKLWSRPGTGSTFTIELPLLEKQDQPSKKAED</sequence>
<dbReference type="FunFam" id="1.10.287.130:FF:000008">
    <property type="entry name" value="Two-component sensor histidine kinase"/>
    <property type="match status" value="1"/>
</dbReference>
<dbReference type="PANTHER" id="PTHR45453">
    <property type="entry name" value="PHOSPHATE REGULON SENSOR PROTEIN PHOR"/>
    <property type="match status" value="1"/>
</dbReference>
<comment type="subcellular location">
    <subcellularLocation>
        <location evidence="2">Cell membrane</location>
    </subcellularLocation>
</comment>
<keyword evidence="4" id="KW-1003">Cell membrane</keyword>
<dbReference type="InterPro" id="IPR050351">
    <property type="entry name" value="BphY/WalK/GraS-like"/>
</dbReference>
<keyword evidence="13" id="KW-0812">Transmembrane</keyword>
<dbReference type="KEGG" id="clw:CLAC_01370"/>
<keyword evidence="6" id="KW-0808">Transferase</keyword>
<dbReference type="SMART" id="SM00387">
    <property type="entry name" value="HATPase_c"/>
    <property type="match status" value="1"/>
</dbReference>
<dbReference type="PANTHER" id="PTHR45453:SF1">
    <property type="entry name" value="PHOSPHATE REGULON SENSOR PROTEIN PHOR"/>
    <property type="match status" value="1"/>
</dbReference>
<evidence type="ECO:0000256" key="12">
    <source>
        <dbReference type="ARBA" id="ARBA00039401"/>
    </source>
</evidence>
<evidence type="ECO:0000256" key="13">
    <source>
        <dbReference type="SAM" id="Phobius"/>
    </source>
</evidence>
<dbReference type="Pfam" id="PF02518">
    <property type="entry name" value="HATPase_c"/>
    <property type="match status" value="1"/>
</dbReference>
<dbReference type="FunFam" id="3.30.565.10:FF:000006">
    <property type="entry name" value="Sensor histidine kinase WalK"/>
    <property type="match status" value="1"/>
</dbReference>
<evidence type="ECO:0000256" key="10">
    <source>
        <dbReference type="ARBA" id="ARBA00023012"/>
    </source>
</evidence>
<dbReference type="InterPro" id="IPR004358">
    <property type="entry name" value="Sig_transdc_His_kin-like_C"/>
</dbReference>
<evidence type="ECO:0000313" key="15">
    <source>
        <dbReference type="EMBL" id="ALA66602.1"/>
    </source>
</evidence>
<evidence type="ECO:0000259" key="14">
    <source>
        <dbReference type="PROSITE" id="PS50109"/>
    </source>
</evidence>
<accession>A0A0K2GXS8</accession>
<dbReference type="PRINTS" id="PR00344">
    <property type="entry name" value="BCTRLSENSOR"/>
</dbReference>
<feature type="transmembrane region" description="Helical" evidence="13">
    <location>
        <begin position="6"/>
        <end position="29"/>
    </location>
</feature>
<proteinExistence type="predicted"/>
<dbReference type="GO" id="GO:0004721">
    <property type="term" value="F:phosphoprotein phosphatase activity"/>
    <property type="evidence" value="ECO:0007669"/>
    <property type="project" value="TreeGrafter"/>
</dbReference>
<dbReference type="Gene3D" id="1.10.287.130">
    <property type="match status" value="1"/>
</dbReference>
<dbReference type="CDD" id="cd00082">
    <property type="entry name" value="HisKA"/>
    <property type="match status" value="1"/>
</dbReference>
<dbReference type="PATRIC" id="fig|1408189.4.peg.273"/>
<evidence type="ECO:0000256" key="2">
    <source>
        <dbReference type="ARBA" id="ARBA00004236"/>
    </source>
</evidence>
<evidence type="ECO:0000256" key="6">
    <source>
        <dbReference type="ARBA" id="ARBA00022679"/>
    </source>
</evidence>
<dbReference type="RefSeq" id="WP_156324733.1">
    <property type="nucleotide sequence ID" value="NZ_CP006841.1"/>
</dbReference>
<keyword evidence="11 13" id="KW-0472">Membrane</keyword>
<evidence type="ECO:0000256" key="8">
    <source>
        <dbReference type="ARBA" id="ARBA00022777"/>
    </source>
</evidence>
<dbReference type="SUPFAM" id="SSF47384">
    <property type="entry name" value="Homodimeric domain of signal transducing histidine kinase"/>
    <property type="match status" value="1"/>
</dbReference>
<keyword evidence="13" id="KW-1133">Transmembrane helix</keyword>
<keyword evidence="10" id="KW-0902">Two-component regulatory system</keyword>